<dbReference type="SUPFAM" id="SSF53706">
    <property type="entry name" value="Formate dehydrogenase/DMSO reductase, domains 1-3"/>
    <property type="match status" value="1"/>
</dbReference>
<sequence>MRLSINGQICEASEGEYILNVARREGIFIPALCYLSGCSPTLACRLCMVEADGKRVYSCNAKAKEGMNVITNTAEIDAEREAIMQTYCVNHPLQCGVCDKSGECELQNFAARMRVNSQKFAIKDSHKPHKKWGLINYDPALCIVCERCITVCKDKIGESALKTTPRGADQVAKELKESMPKDAFAVWSKFQKSLIAPSAGDVLECSFCGECTSVCPVGALVSSDFQYTSNVWELEKIPAANPHSSDCELIYYEVKPKGIGDRTKRIYRVNNEFHFGEINTAARYGFDFHNENAVKNEAKFEEIVHAFKQGEIKNIKFNSFITNEEALILERLREKFSLNLINEEAYAYATFLEEFSKFSGTSLYNGSFESIAKADFIVVAGSFLRYDSPNTGYKVNNALVMNKAGGLYFHPLGDEIVRSYSKNFDVIAHEPGAEGKILLLLLQKFAKNLPAKLAEFSPSDLASELGVDESRLEVLSDNKQNSVLILGEDLYLSPHAKELAALAGAIQRYTDFKLILIPPRTNSLGVAKICTLSSEPKSGKTLGYNEEGDFKFSVFDGDIDAGALNQQEGTFTSINKAVVPTNAALAHEGYFLNDLANALGLHARYTIDYTHELPKSGGFKAVKFDDFKNFYDNDGKAHRGYELENLSVLAQDDLDISNFKTFSRKGAEILKNDGEICIYRANPIRHFSKFTNRTKLLNEVGALYASAEFLAKFKLDQNDAAIIKKGEDEIAILVKLDKDLSGEWAYLGDFDEKIRTDKIFKGARFANVQILRSKEASDE</sequence>
<evidence type="ECO:0000313" key="8">
    <source>
        <dbReference type="EMBL" id="EAU00607.1"/>
    </source>
</evidence>
<dbReference type="PROSITE" id="PS51839">
    <property type="entry name" value="4FE4S_HC3"/>
    <property type="match status" value="1"/>
</dbReference>
<dbReference type="InterPro" id="IPR017900">
    <property type="entry name" value="4Fe4S_Fe_S_CS"/>
</dbReference>
<dbReference type="EC" id="1.6.5.3" evidence="8"/>
<dbReference type="Proteomes" id="UP000006380">
    <property type="component" value="Chromosome"/>
</dbReference>
<evidence type="ECO:0000256" key="1">
    <source>
        <dbReference type="ARBA" id="ARBA00022485"/>
    </source>
</evidence>
<feature type="domain" description="4Fe-4S ferredoxin-type" evidence="6">
    <location>
        <begin position="195"/>
        <end position="225"/>
    </location>
</feature>
<dbReference type="RefSeq" id="WP_011991726.1">
    <property type="nucleotide sequence ID" value="NC_009715.2"/>
</dbReference>
<feature type="domain" description="4Fe-4S His(Cys)3-ligated-type" evidence="7">
    <location>
        <begin position="75"/>
        <end position="114"/>
    </location>
</feature>
<feature type="domain" description="4Fe-4S ferredoxin-type" evidence="6">
    <location>
        <begin position="133"/>
        <end position="162"/>
    </location>
</feature>
<evidence type="ECO:0000259" key="6">
    <source>
        <dbReference type="PROSITE" id="PS51379"/>
    </source>
</evidence>
<keyword evidence="2" id="KW-0479">Metal-binding</keyword>
<accession>A7GW64</accession>
<feature type="domain" description="2Fe-2S ferredoxin-type" evidence="5">
    <location>
        <begin position="1"/>
        <end position="75"/>
    </location>
</feature>
<evidence type="ECO:0000256" key="2">
    <source>
        <dbReference type="ARBA" id="ARBA00022723"/>
    </source>
</evidence>
<dbReference type="PROSITE" id="PS51085">
    <property type="entry name" value="2FE2S_FER_2"/>
    <property type="match status" value="1"/>
</dbReference>
<gene>
    <name evidence="8" type="primary">nuoG</name>
    <name evidence="8" type="ORF">CCV52592_1523</name>
</gene>
<evidence type="ECO:0000256" key="4">
    <source>
        <dbReference type="ARBA" id="ARBA00023014"/>
    </source>
</evidence>
<dbReference type="InterPro" id="IPR001041">
    <property type="entry name" value="2Fe-2S_ferredoxin-type"/>
</dbReference>
<dbReference type="Pfam" id="PF10588">
    <property type="entry name" value="NADH-G_4Fe-4S_3"/>
    <property type="match status" value="1"/>
</dbReference>
<dbReference type="InterPro" id="IPR050157">
    <property type="entry name" value="PSI_iron-sulfur_center"/>
</dbReference>
<dbReference type="InterPro" id="IPR017896">
    <property type="entry name" value="4Fe4S_Fe-S-bd"/>
</dbReference>
<dbReference type="CDD" id="cd00207">
    <property type="entry name" value="fer2"/>
    <property type="match status" value="1"/>
</dbReference>
<dbReference type="GO" id="GO:0046872">
    <property type="term" value="F:metal ion binding"/>
    <property type="evidence" value="ECO:0007669"/>
    <property type="project" value="UniProtKB-KW"/>
</dbReference>
<dbReference type="OrthoDB" id="9816402at2"/>
<keyword evidence="8" id="KW-0560">Oxidoreductase</keyword>
<dbReference type="PROSITE" id="PS51379">
    <property type="entry name" value="4FE4S_FER_2"/>
    <property type="match status" value="2"/>
</dbReference>
<evidence type="ECO:0000256" key="3">
    <source>
        <dbReference type="ARBA" id="ARBA00023004"/>
    </source>
</evidence>
<dbReference type="InterPro" id="IPR019574">
    <property type="entry name" value="NADH_UbQ_OxRdtase_Gsu_4Fe4S-bd"/>
</dbReference>
<dbReference type="Gene3D" id="3.30.70.20">
    <property type="match status" value="1"/>
</dbReference>
<dbReference type="NCBIfam" id="NF006305">
    <property type="entry name" value="PRK08493.1"/>
    <property type="match status" value="1"/>
</dbReference>
<protein>
    <submittedName>
        <fullName evidence="8">NADH:quinone oxidoreductase I, chain G</fullName>
        <ecNumber evidence="8">1.6.5.3</ecNumber>
    </submittedName>
</protein>
<name>A7GW64_CAMC5</name>
<dbReference type="EMBL" id="CP000767">
    <property type="protein sequence ID" value="EAU00607.1"/>
    <property type="molecule type" value="Genomic_DNA"/>
</dbReference>
<dbReference type="PANTHER" id="PTHR24960">
    <property type="entry name" value="PHOTOSYSTEM I IRON-SULFUR CENTER-RELATED"/>
    <property type="match status" value="1"/>
</dbReference>
<dbReference type="PROSITE" id="PS00198">
    <property type="entry name" value="4FE4S_FER_1"/>
    <property type="match status" value="1"/>
</dbReference>
<dbReference type="AlphaFoldDB" id="A7GW64"/>
<dbReference type="GO" id="GO:0016491">
    <property type="term" value="F:oxidoreductase activity"/>
    <property type="evidence" value="ECO:0007669"/>
    <property type="project" value="UniProtKB-KW"/>
</dbReference>
<dbReference type="HOGENOM" id="CLU_021910_0_0_7"/>
<reference evidence="8" key="1">
    <citation type="submission" date="2016-07" db="EMBL/GenBank/DDBJ databases">
        <title>Comparative genomics of the Campylobacter concisus group.</title>
        <authorList>
            <person name="Miller W.G."/>
            <person name="Yee E."/>
            <person name="Chapman M.H."/>
            <person name="Huynh S."/>
            <person name="Bono J.L."/>
            <person name="On S.L.W."/>
            <person name="StLeger J."/>
            <person name="Foster G."/>
            <person name="Parker C.T."/>
        </authorList>
    </citation>
    <scope>NUCLEOTIDE SEQUENCE</scope>
    <source>
        <strain evidence="8">525.92</strain>
    </source>
</reference>
<keyword evidence="1" id="KW-0004">4Fe-4S</keyword>
<evidence type="ECO:0000259" key="5">
    <source>
        <dbReference type="PROSITE" id="PS51085"/>
    </source>
</evidence>
<keyword evidence="4" id="KW-0411">Iron-sulfur</keyword>
<dbReference type="Pfam" id="PF13510">
    <property type="entry name" value="Fer2_4"/>
    <property type="match status" value="1"/>
</dbReference>
<dbReference type="InterPro" id="IPR036010">
    <property type="entry name" value="2Fe-2S_ferredoxin-like_sf"/>
</dbReference>
<dbReference type="SUPFAM" id="SSF54292">
    <property type="entry name" value="2Fe-2S ferredoxin-like"/>
    <property type="match status" value="1"/>
</dbReference>
<dbReference type="PANTHER" id="PTHR24960:SF84">
    <property type="entry name" value="HYDROGENASE SUBUNIT"/>
    <property type="match status" value="1"/>
</dbReference>
<keyword evidence="9" id="KW-1185">Reference proteome</keyword>
<dbReference type="SMART" id="SM00929">
    <property type="entry name" value="NADH-G_4Fe-4S_3"/>
    <property type="match status" value="1"/>
</dbReference>
<dbReference type="SUPFAM" id="SSF54862">
    <property type="entry name" value="4Fe-4S ferredoxins"/>
    <property type="match status" value="1"/>
</dbReference>
<dbReference type="Gene3D" id="3.10.20.740">
    <property type="match status" value="1"/>
</dbReference>
<dbReference type="KEGG" id="ccv:CCV52592_1523"/>
<keyword evidence="3" id="KW-0408">Iron</keyword>
<dbReference type="STRING" id="360105.CCV52592_1523"/>
<proteinExistence type="predicted"/>
<organism evidence="8 9">
    <name type="scientific">Campylobacter curvus (strain 525.92)</name>
    <dbReference type="NCBI Taxonomy" id="360105"/>
    <lineage>
        <taxon>Bacteria</taxon>
        <taxon>Pseudomonadati</taxon>
        <taxon>Campylobacterota</taxon>
        <taxon>Epsilonproteobacteria</taxon>
        <taxon>Campylobacterales</taxon>
        <taxon>Campylobacteraceae</taxon>
        <taxon>Campylobacter</taxon>
    </lineage>
</organism>
<evidence type="ECO:0000259" key="7">
    <source>
        <dbReference type="PROSITE" id="PS51839"/>
    </source>
</evidence>
<evidence type="ECO:0000313" key="9">
    <source>
        <dbReference type="Proteomes" id="UP000006380"/>
    </source>
</evidence>
<dbReference type="Pfam" id="PF00037">
    <property type="entry name" value="Fer4"/>
    <property type="match status" value="1"/>
</dbReference>
<dbReference type="GO" id="GO:0051539">
    <property type="term" value="F:4 iron, 4 sulfur cluster binding"/>
    <property type="evidence" value="ECO:0007669"/>
    <property type="project" value="UniProtKB-KW"/>
</dbReference>